<dbReference type="AlphaFoldDB" id="A0A7R9PMC8"/>
<dbReference type="PANTHER" id="PTHR45842">
    <property type="entry name" value="SYNAPTIC ADHESION-LIKE MOLECULE SALM"/>
    <property type="match status" value="1"/>
</dbReference>
<reference evidence="6" key="1">
    <citation type="submission" date="2020-11" db="EMBL/GenBank/DDBJ databases">
        <authorList>
            <person name="Tran Van P."/>
        </authorList>
    </citation>
    <scope>NUCLEOTIDE SEQUENCE</scope>
</reference>
<evidence type="ECO:0000256" key="2">
    <source>
        <dbReference type="ARBA" id="ARBA00022729"/>
    </source>
</evidence>
<dbReference type="PRINTS" id="PR00019">
    <property type="entry name" value="LEURICHRPT"/>
</dbReference>
<name>A0A7R9PMC8_TIMGE</name>
<dbReference type="InterPro" id="IPR003591">
    <property type="entry name" value="Leu-rich_rpt_typical-subtyp"/>
</dbReference>
<dbReference type="PANTHER" id="PTHR45842:SF12">
    <property type="entry name" value="KEKKON 5, ISOFORM A"/>
    <property type="match status" value="1"/>
</dbReference>
<dbReference type="SUPFAM" id="SSF52058">
    <property type="entry name" value="L domain-like"/>
    <property type="match status" value="1"/>
</dbReference>
<evidence type="ECO:0000256" key="5">
    <source>
        <dbReference type="SAM" id="SignalP"/>
    </source>
</evidence>
<dbReference type="InterPro" id="IPR050467">
    <property type="entry name" value="LRFN"/>
</dbReference>
<proteinExistence type="predicted"/>
<dbReference type="Gene3D" id="3.80.10.10">
    <property type="entry name" value="Ribonuclease Inhibitor"/>
    <property type="match status" value="2"/>
</dbReference>
<dbReference type="SMART" id="SM00365">
    <property type="entry name" value="LRR_SD22"/>
    <property type="match status" value="3"/>
</dbReference>
<keyword evidence="4" id="KW-0325">Glycoprotein</keyword>
<dbReference type="PROSITE" id="PS51450">
    <property type="entry name" value="LRR"/>
    <property type="match status" value="3"/>
</dbReference>
<evidence type="ECO:0000256" key="1">
    <source>
        <dbReference type="ARBA" id="ARBA00022614"/>
    </source>
</evidence>
<dbReference type="EMBL" id="OE841135">
    <property type="protein sequence ID" value="CAD7594322.1"/>
    <property type="molecule type" value="Genomic_DNA"/>
</dbReference>
<keyword evidence="3" id="KW-0677">Repeat</keyword>
<keyword evidence="1" id="KW-0433">Leucine-rich repeat</keyword>
<sequence length="440" mass="49788">MSHILFSAVITSPDTPGRRMMSIQTSLLLFLAFVEMTCAGDLESCLEPCICPRPSLADCAEAGLTELPWDWGPRTVLLYAPPNRDSTQYPLGSNESTEPHLRGPHSLETLDLSHNRLETIRDFAFQDSCKLRALLLGNNELKTIRVSAFANLGELTTLILENNELESIPVGLFDSLVQLTLLNLSRNMFQHVDKKLFQNLTNLEHLSLAENQLEYLESNIFVSLKQLKTLESLVLSNNQVGYIDSGMLAPLKNLKWLYLDSNRLKYLDDALFERQRKLLRLDLQNNPLHHLSAKAFRPLENLVYLDISNTTLQDLSAESFKNNFNLRLPIENLRTTSSSVARQDETDAFVHRKVFHDPVKEEWKCGFSSKVNHQGRNISSPPQRGQMLLPKLREKPPPVHPTEIMNLDLPVLGAELNTTGTLANYATENYVSNVDLEVQD</sequence>
<feature type="signal peptide" evidence="5">
    <location>
        <begin position="1"/>
        <end position="39"/>
    </location>
</feature>
<evidence type="ECO:0000256" key="4">
    <source>
        <dbReference type="ARBA" id="ARBA00023180"/>
    </source>
</evidence>
<dbReference type="FunFam" id="3.80.10.10:FF:001164">
    <property type="entry name" value="GH01279p"/>
    <property type="match status" value="1"/>
</dbReference>
<dbReference type="InterPro" id="IPR001611">
    <property type="entry name" value="Leu-rich_rpt"/>
</dbReference>
<organism evidence="6">
    <name type="scientific">Timema genevievae</name>
    <name type="common">Walking stick</name>
    <dbReference type="NCBI Taxonomy" id="629358"/>
    <lineage>
        <taxon>Eukaryota</taxon>
        <taxon>Metazoa</taxon>
        <taxon>Ecdysozoa</taxon>
        <taxon>Arthropoda</taxon>
        <taxon>Hexapoda</taxon>
        <taxon>Insecta</taxon>
        <taxon>Pterygota</taxon>
        <taxon>Neoptera</taxon>
        <taxon>Polyneoptera</taxon>
        <taxon>Phasmatodea</taxon>
        <taxon>Timematodea</taxon>
        <taxon>Timematoidea</taxon>
        <taxon>Timematidae</taxon>
        <taxon>Timema</taxon>
    </lineage>
</organism>
<dbReference type="InterPro" id="IPR032675">
    <property type="entry name" value="LRR_dom_sf"/>
</dbReference>
<dbReference type="SMART" id="SM00369">
    <property type="entry name" value="LRR_TYP"/>
    <property type="match status" value="9"/>
</dbReference>
<keyword evidence="2 5" id="KW-0732">Signal</keyword>
<evidence type="ECO:0000256" key="3">
    <source>
        <dbReference type="ARBA" id="ARBA00022737"/>
    </source>
</evidence>
<protein>
    <submittedName>
        <fullName evidence="6">Uncharacterized protein</fullName>
    </submittedName>
</protein>
<evidence type="ECO:0000313" key="6">
    <source>
        <dbReference type="EMBL" id="CAD7594322.1"/>
    </source>
</evidence>
<dbReference type="Pfam" id="PF13855">
    <property type="entry name" value="LRR_8"/>
    <property type="match status" value="3"/>
</dbReference>
<accession>A0A7R9PMC8</accession>
<gene>
    <name evidence="6" type="ORF">TGEB3V08_LOCUS5628</name>
</gene>
<feature type="chain" id="PRO_5031225550" evidence="5">
    <location>
        <begin position="40"/>
        <end position="440"/>
    </location>
</feature>